<evidence type="ECO:0000313" key="10">
    <source>
        <dbReference type="Proteomes" id="UP000694843"/>
    </source>
</evidence>
<evidence type="ECO:0000256" key="5">
    <source>
        <dbReference type="ARBA" id="ARBA00023004"/>
    </source>
</evidence>
<feature type="binding site" description="axial binding residue" evidence="7">
    <location>
        <position position="441"/>
    </location>
    <ligand>
        <name>heme</name>
        <dbReference type="ChEBI" id="CHEBI:30413"/>
    </ligand>
    <ligandPart>
        <name>Fe</name>
        <dbReference type="ChEBI" id="CHEBI:18248"/>
    </ligandPart>
</feature>
<keyword evidence="5 7" id="KW-0408">Iron</keyword>
<dbReference type="PANTHER" id="PTHR24300:SF375">
    <property type="entry name" value="CYTOCHROME P450 FAMILY"/>
    <property type="match status" value="1"/>
</dbReference>
<dbReference type="GO" id="GO:0016712">
    <property type="term" value="F:oxidoreductase activity, acting on paired donors, with incorporation or reduction of molecular oxygen, reduced flavin or flavoprotein as one donor, and incorporation of one atom of oxygen"/>
    <property type="evidence" value="ECO:0007669"/>
    <property type="project" value="TreeGrafter"/>
</dbReference>
<evidence type="ECO:0000256" key="3">
    <source>
        <dbReference type="ARBA" id="ARBA00022723"/>
    </source>
</evidence>
<dbReference type="KEGG" id="hazt:125177537"/>
<dbReference type="Proteomes" id="UP000694843">
    <property type="component" value="Unplaced"/>
</dbReference>
<evidence type="ECO:0000256" key="4">
    <source>
        <dbReference type="ARBA" id="ARBA00023002"/>
    </source>
</evidence>
<protein>
    <submittedName>
        <fullName evidence="11">Cytochrome P450 2L1-like isoform X1</fullName>
    </submittedName>
</protein>
<dbReference type="GO" id="GO:0020037">
    <property type="term" value="F:heme binding"/>
    <property type="evidence" value="ECO:0007669"/>
    <property type="project" value="InterPro"/>
</dbReference>
<dbReference type="GO" id="GO:0005506">
    <property type="term" value="F:iron ion binding"/>
    <property type="evidence" value="ECO:0007669"/>
    <property type="project" value="InterPro"/>
</dbReference>
<comment type="similarity">
    <text evidence="2 8">Belongs to the cytochrome P450 family.</text>
</comment>
<proteinExistence type="inferred from homology"/>
<dbReference type="PRINTS" id="PR00385">
    <property type="entry name" value="P450"/>
</dbReference>
<evidence type="ECO:0000256" key="7">
    <source>
        <dbReference type="PIRSR" id="PIRSR602401-1"/>
    </source>
</evidence>
<dbReference type="FunFam" id="1.10.630.10:FF:000036">
    <property type="entry name" value="CYtochrome P450 family"/>
    <property type="match status" value="1"/>
</dbReference>
<organism evidence="10 11">
    <name type="scientific">Hyalella azteca</name>
    <name type="common">Amphipod</name>
    <dbReference type="NCBI Taxonomy" id="294128"/>
    <lineage>
        <taxon>Eukaryota</taxon>
        <taxon>Metazoa</taxon>
        <taxon>Ecdysozoa</taxon>
        <taxon>Arthropoda</taxon>
        <taxon>Crustacea</taxon>
        <taxon>Multicrustacea</taxon>
        <taxon>Malacostraca</taxon>
        <taxon>Eumalacostraca</taxon>
        <taxon>Peracarida</taxon>
        <taxon>Amphipoda</taxon>
        <taxon>Senticaudata</taxon>
        <taxon>Talitrida</taxon>
        <taxon>Talitroidea</taxon>
        <taxon>Hyalellidae</taxon>
        <taxon>Hyalella</taxon>
    </lineage>
</organism>
<dbReference type="InterPro" id="IPR050182">
    <property type="entry name" value="Cytochrome_P450_fam2"/>
</dbReference>
<keyword evidence="9" id="KW-0732">Signal</keyword>
<dbReference type="OrthoDB" id="1055148at2759"/>
<evidence type="ECO:0000256" key="9">
    <source>
        <dbReference type="SAM" id="SignalP"/>
    </source>
</evidence>
<sequence>MFVEIVLFLALLALLSKFLKKPARMPPGSFGWPILGELPSRSISITEHFFNLRKKRGPIFTTKWGSHRIVVVTDYNLIKKAFNHPDIQGRPAFFTFDLFTHFKNAGVIGSHGSVWTENRRFMLRHLRDLGMGKTALEDSIQQEAEMLVDHLDKTCVGKPAVMDVFFNCAVVNIIWQMLASKRYGLNDEVMVRYCTRIEEEMAIFQGPMFLVDVFPWLVKVLPSIILNKVLQAEILYRNRDEIHLMFKQVIDDHMATLDPNNPRDVIDQLLLERAHRDAPDYLTAEDGSELDFKSIMGNMFSAGSETITTTLRWMILYMAINPEIQAKVHKCLDEVVPKDRLPSLNDRNQLQYVDAVLLEVLRVSSLTPISLLHATTADVTFEGYDIPKGTVVLACAEMCHRDPAHWKHPDKFYPEHFLDNEGKLDGKKEGFLPFSIGRRQCLGESLARMELYLFSTAILQRFTIEPPEGVVLSTETDPSQMQHRAPKPYEVVLKRRM</sequence>
<dbReference type="PANTHER" id="PTHR24300">
    <property type="entry name" value="CYTOCHROME P450 508A4-RELATED"/>
    <property type="match status" value="1"/>
</dbReference>
<comment type="cofactor">
    <cofactor evidence="1 7">
        <name>heme</name>
        <dbReference type="ChEBI" id="CHEBI:30413"/>
    </cofactor>
</comment>
<dbReference type="PROSITE" id="PS00086">
    <property type="entry name" value="CYTOCHROME_P450"/>
    <property type="match status" value="1"/>
</dbReference>
<keyword evidence="10" id="KW-1185">Reference proteome</keyword>
<evidence type="ECO:0000256" key="8">
    <source>
        <dbReference type="RuleBase" id="RU000461"/>
    </source>
</evidence>
<evidence type="ECO:0000256" key="2">
    <source>
        <dbReference type="ARBA" id="ARBA00010617"/>
    </source>
</evidence>
<keyword evidence="6 8" id="KW-0503">Monooxygenase</keyword>
<reference evidence="11" key="1">
    <citation type="submission" date="2025-08" db="UniProtKB">
        <authorList>
            <consortium name="RefSeq"/>
        </authorList>
    </citation>
    <scope>IDENTIFICATION</scope>
    <source>
        <tissue evidence="11">Whole organism</tissue>
    </source>
</reference>
<keyword evidence="7 8" id="KW-0349">Heme</keyword>
<dbReference type="Pfam" id="PF00067">
    <property type="entry name" value="p450"/>
    <property type="match status" value="1"/>
</dbReference>
<evidence type="ECO:0000256" key="6">
    <source>
        <dbReference type="ARBA" id="ARBA00023033"/>
    </source>
</evidence>
<dbReference type="SUPFAM" id="SSF48264">
    <property type="entry name" value="Cytochrome P450"/>
    <property type="match status" value="1"/>
</dbReference>
<dbReference type="Gene3D" id="1.10.630.10">
    <property type="entry name" value="Cytochrome P450"/>
    <property type="match status" value="1"/>
</dbReference>
<feature type="signal peptide" evidence="9">
    <location>
        <begin position="1"/>
        <end position="23"/>
    </location>
</feature>
<dbReference type="InterPro" id="IPR017972">
    <property type="entry name" value="Cyt_P450_CS"/>
</dbReference>
<name>A0A8B7PNU1_HYAAZ</name>
<feature type="chain" id="PRO_5034735115" evidence="9">
    <location>
        <begin position="24"/>
        <end position="497"/>
    </location>
</feature>
<accession>A0A8B7PNU1</accession>
<dbReference type="GO" id="GO:0006082">
    <property type="term" value="P:organic acid metabolic process"/>
    <property type="evidence" value="ECO:0007669"/>
    <property type="project" value="TreeGrafter"/>
</dbReference>
<dbReference type="PRINTS" id="PR00463">
    <property type="entry name" value="EP450I"/>
</dbReference>
<dbReference type="InterPro" id="IPR036396">
    <property type="entry name" value="Cyt_P450_sf"/>
</dbReference>
<dbReference type="GO" id="GO:0005737">
    <property type="term" value="C:cytoplasm"/>
    <property type="evidence" value="ECO:0007669"/>
    <property type="project" value="TreeGrafter"/>
</dbReference>
<dbReference type="InterPro" id="IPR001128">
    <property type="entry name" value="Cyt_P450"/>
</dbReference>
<dbReference type="InterPro" id="IPR002401">
    <property type="entry name" value="Cyt_P450_E_grp-I"/>
</dbReference>
<dbReference type="AlphaFoldDB" id="A0A8B7PNU1"/>
<dbReference type="RefSeq" id="XP_018026997.1">
    <property type="nucleotide sequence ID" value="XM_018171508.2"/>
</dbReference>
<evidence type="ECO:0000313" key="11">
    <source>
        <dbReference type="RefSeq" id="XP_018026997.1"/>
    </source>
</evidence>
<gene>
    <name evidence="11" type="primary">LOC125177537</name>
</gene>
<keyword evidence="4 8" id="KW-0560">Oxidoreductase</keyword>
<dbReference type="GeneID" id="125177537"/>
<keyword evidence="3 7" id="KW-0479">Metal-binding</keyword>
<evidence type="ECO:0000256" key="1">
    <source>
        <dbReference type="ARBA" id="ARBA00001971"/>
    </source>
</evidence>
<dbReference type="GO" id="GO:0006805">
    <property type="term" value="P:xenobiotic metabolic process"/>
    <property type="evidence" value="ECO:0007669"/>
    <property type="project" value="TreeGrafter"/>
</dbReference>